<gene>
    <name evidence="2" type="ORF">QBC41DRAFT_305112</name>
</gene>
<dbReference type="SUPFAM" id="SSF48452">
    <property type="entry name" value="TPR-like"/>
    <property type="match status" value="1"/>
</dbReference>
<reference evidence="2" key="1">
    <citation type="submission" date="2023-06" db="EMBL/GenBank/DDBJ databases">
        <title>Genome-scale phylogeny and comparative genomics of the fungal order Sordariales.</title>
        <authorList>
            <consortium name="Lawrence Berkeley National Laboratory"/>
            <person name="Hensen N."/>
            <person name="Bonometti L."/>
            <person name="Westerberg I."/>
            <person name="Brannstrom I.O."/>
            <person name="Guillou S."/>
            <person name="Cros-Aarteil S."/>
            <person name="Calhoun S."/>
            <person name="Haridas S."/>
            <person name="Kuo A."/>
            <person name="Mondo S."/>
            <person name="Pangilinan J."/>
            <person name="Riley R."/>
            <person name="Labutti K."/>
            <person name="Andreopoulos B."/>
            <person name="Lipzen A."/>
            <person name="Chen C."/>
            <person name="Yanf M."/>
            <person name="Daum C."/>
            <person name="Ng V."/>
            <person name="Clum A."/>
            <person name="Steindorff A."/>
            <person name="Ohm R."/>
            <person name="Martin F."/>
            <person name="Silar P."/>
            <person name="Natvig D."/>
            <person name="Lalanne C."/>
            <person name="Gautier V."/>
            <person name="Ament-Velasquez S.L."/>
            <person name="Kruys A."/>
            <person name="Hutchinson M.I."/>
            <person name="Powell A.J."/>
            <person name="Barry K."/>
            <person name="Miller A.N."/>
            <person name="Grigoriev I.V."/>
            <person name="Debuchy R."/>
            <person name="Gladieux P."/>
            <person name="Thoren M.H."/>
            <person name="Johannesson H."/>
        </authorList>
    </citation>
    <scope>NUCLEOTIDE SEQUENCE</scope>
    <source>
        <strain evidence="2">CBS 307.81</strain>
    </source>
</reference>
<dbReference type="EMBL" id="JAULSY010000085">
    <property type="protein sequence ID" value="KAK0666653.1"/>
    <property type="molecule type" value="Genomic_DNA"/>
</dbReference>
<proteinExistence type="predicted"/>
<organism evidence="2 3">
    <name type="scientific">Cercophora samala</name>
    <dbReference type="NCBI Taxonomy" id="330535"/>
    <lineage>
        <taxon>Eukaryota</taxon>
        <taxon>Fungi</taxon>
        <taxon>Dikarya</taxon>
        <taxon>Ascomycota</taxon>
        <taxon>Pezizomycotina</taxon>
        <taxon>Sordariomycetes</taxon>
        <taxon>Sordariomycetidae</taxon>
        <taxon>Sordariales</taxon>
        <taxon>Lasiosphaeriaceae</taxon>
        <taxon>Cercophora</taxon>
    </lineage>
</organism>
<dbReference type="InterPro" id="IPR024983">
    <property type="entry name" value="CHAT_dom"/>
</dbReference>
<evidence type="ECO:0000313" key="3">
    <source>
        <dbReference type="Proteomes" id="UP001174997"/>
    </source>
</evidence>
<name>A0AA39Z9C1_9PEZI</name>
<comment type="caution">
    <text evidence="2">The sequence shown here is derived from an EMBL/GenBank/DDBJ whole genome shotgun (WGS) entry which is preliminary data.</text>
</comment>
<dbReference type="Gene3D" id="1.25.40.10">
    <property type="entry name" value="Tetratricopeptide repeat domain"/>
    <property type="match status" value="2"/>
</dbReference>
<feature type="domain" description="CHAT" evidence="1">
    <location>
        <begin position="1037"/>
        <end position="1337"/>
    </location>
</feature>
<dbReference type="Pfam" id="PF12770">
    <property type="entry name" value="CHAT"/>
    <property type="match status" value="1"/>
</dbReference>
<protein>
    <submittedName>
        <fullName evidence="2">TPR domain-containing protein</fullName>
    </submittedName>
</protein>
<dbReference type="Proteomes" id="UP001174997">
    <property type="component" value="Unassembled WGS sequence"/>
</dbReference>
<evidence type="ECO:0000313" key="2">
    <source>
        <dbReference type="EMBL" id="KAK0666653.1"/>
    </source>
</evidence>
<sequence length="1338" mass="147813">MDSQSTITDRLALFEESPSREVLEAIIRDLQDLLLVENSAHHLNRLGYCLLQRFSFTEDAGDLDKSLSTLREAFQAARHDVDLKVKAANNLGDALCRRWETSKHADSLTDCVSYRQFAARHTPILDASITGAFMDLADALNAKYEQLSLESDLEEAARAQRLAVLGARQLSITPDDSDRVDLLALLLRDSFFKTGNRYALDESIIWRQKLASSTTARDADQFLQVTRDLSISLLDRYRLNFVPGDLQGAIHWARETVSALPTSHEKYPAAAYQLAVCLQKEWDRTDSLETLREEIRWYSESLKDLDDDDNIKTHRHNLLGVALCQKADRARDESEAARDIESAARHLFAARDRSEPGSDEHVRALNNLSNLYESAAGIVCSLTPHAVQGAVEAAELAVALKPDAELPLYNLCKALTLKYERTACRPALERCVELGRKLCQKFSLPRNFGCLLTALVHQFHATASSDLLDEAVSAGLESISKGSLDSANGSKRLVGLGNALVLRAEWIGGLDEARKDVSEGIGYLQQACAIMSSKTGGIPRGYRSNLAAALMVRYDLLKAEQDVTSAIRTYEDALAIPQSREAHLLSSIHSNLASALMKRFILKNGRNDLREAIRHGQDAVELASDNDPRLHVRYNNLAVSLQAEAFAFGEANGSDGMTRAIELYAMASKLAGRASAAYPGYQNNTGLARIYKVKNYGDPEGIELQGAIDELSEALPLAQGEGPLYGGILLNLAQAWHIKFELDLDEVFLKQAIAYSRETLETTAATVAMRIVGAYHAGIWTLQIAQGREDQQKAAELLREAARLLPLLSPTDMALHDRVRNLAEFNTMDITADAVAATLDVNDKDEAMCLEAFQLFEAGRRIIVGNLLERRVDLVSLASAHPLLAKQYEELQDAYVQAERLATLQAMKVVQFANLAPATDELDPHRLRLARMEQARRTLLDKIRTDAPFRNFPGTGNQASPADLEPLNCPALDGYVVALNASRLRCDAFILHKGQLTILHLDQMKYSELRRRDNRLREALRKERSARAAARNEVVDMLRWLWTCCGKPIIDTIIPNRSAESTPKPRVWWMAGGVLGRLPLHACGNYTKRSSTAYDCLEGMQHFAISSYIPTIKSLELAAEQADSLDDNLSNPSKALIVGVSKTGFQGETELPSTKQEVEKVQQLLGGESTSRALLNPPSAEVINELSSPQCLMAHFACHGISDDDDSSRSYLRLPDFESDPLTVHALMRMKMACRFAYLSACDTASSKHPALVDESLHLANGFLLAGCVGVVGTLWKIPDEEAPEVAAQFYSRLPWKGGQRDTRRAAVALHEGVAAMWESEMGMRDPLALAAYVHCGY</sequence>
<dbReference type="InterPro" id="IPR011990">
    <property type="entry name" value="TPR-like_helical_dom_sf"/>
</dbReference>
<keyword evidence="3" id="KW-1185">Reference proteome</keyword>
<accession>A0AA39Z9C1</accession>
<evidence type="ECO:0000259" key="1">
    <source>
        <dbReference type="Pfam" id="PF12770"/>
    </source>
</evidence>